<dbReference type="PANTHER" id="PTHR41521:SF4">
    <property type="entry name" value="BLR0684 PROTEIN"/>
    <property type="match status" value="1"/>
</dbReference>
<sequence>MKGMHRDVFPDLARGGFTRHREGQQRPRNVVIEFDSMETALACYNSPEYQAAKSFRDGKAVADLMIMEGIE</sequence>
<dbReference type="Pfam" id="PF07045">
    <property type="entry name" value="DUF1330"/>
    <property type="match status" value="1"/>
</dbReference>
<proteinExistence type="predicted"/>
<reference evidence="3" key="1">
    <citation type="journal article" date="2020" name="MBio">
        <title>Horizontal gene transfer to a defensive symbiont with a reduced genome amongst a multipartite beetle microbiome.</title>
        <authorList>
            <person name="Waterworth S.C."/>
            <person name="Florez L.V."/>
            <person name="Rees E.R."/>
            <person name="Hertweck C."/>
            <person name="Kaltenpoth M."/>
            <person name="Kwan J.C."/>
        </authorList>
    </citation>
    <scope>NUCLEOTIDE SEQUENCE [LARGE SCALE GENOMIC DNA]</scope>
</reference>
<dbReference type="InterPro" id="IPR010753">
    <property type="entry name" value="DUF1330"/>
</dbReference>
<dbReference type="AlphaFoldDB" id="A0A833PR68"/>
<feature type="domain" description="DUF1330" evidence="1">
    <location>
        <begin position="12"/>
        <end position="70"/>
    </location>
</feature>
<dbReference type="SUPFAM" id="SSF54909">
    <property type="entry name" value="Dimeric alpha+beta barrel"/>
    <property type="match status" value="1"/>
</dbReference>
<name>A0A833PR68_BURL3</name>
<evidence type="ECO:0000313" key="2">
    <source>
        <dbReference type="EMBL" id="KAF1035323.1"/>
    </source>
</evidence>
<organism evidence="2 3">
    <name type="scientific">Burkholderia lata (strain ATCC 17760 / DSM 23089 / LMG 22485 / NCIMB 9086 / R18194 / 383)</name>
    <dbReference type="NCBI Taxonomy" id="482957"/>
    <lineage>
        <taxon>Bacteria</taxon>
        <taxon>Pseudomonadati</taxon>
        <taxon>Pseudomonadota</taxon>
        <taxon>Betaproteobacteria</taxon>
        <taxon>Burkholderiales</taxon>
        <taxon>Burkholderiaceae</taxon>
        <taxon>Burkholderia</taxon>
        <taxon>Burkholderia cepacia complex</taxon>
    </lineage>
</organism>
<gene>
    <name evidence="2" type="ORF">GAK33_04921</name>
</gene>
<dbReference type="Proteomes" id="UP000467522">
    <property type="component" value="Unassembled WGS sequence"/>
</dbReference>
<dbReference type="Gene3D" id="3.30.70.100">
    <property type="match status" value="1"/>
</dbReference>
<evidence type="ECO:0000259" key="1">
    <source>
        <dbReference type="Pfam" id="PF07045"/>
    </source>
</evidence>
<evidence type="ECO:0000313" key="3">
    <source>
        <dbReference type="Proteomes" id="UP000467522"/>
    </source>
</evidence>
<dbReference type="PANTHER" id="PTHR41521">
    <property type="match status" value="1"/>
</dbReference>
<dbReference type="EMBL" id="WNDV01000017">
    <property type="protein sequence ID" value="KAF1035323.1"/>
    <property type="molecule type" value="Genomic_DNA"/>
</dbReference>
<protein>
    <recommendedName>
        <fullName evidence="1">DUF1330 domain-containing protein</fullName>
    </recommendedName>
</protein>
<dbReference type="InterPro" id="IPR011008">
    <property type="entry name" value="Dimeric_a/b-barrel"/>
</dbReference>
<comment type="caution">
    <text evidence="2">The sequence shown here is derived from an EMBL/GenBank/DDBJ whole genome shotgun (WGS) entry which is preliminary data.</text>
</comment>
<accession>A0A833PR68</accession>